<dbReference type="HOGENOM" id="CLU_1763162_0_0_1"/>
<organism evidence="1 2">
    <name type="scientific">Dichomitus squalens (strain LYAD-421)</name>
    <name type="common">Western red white-rot fungus</name>
    <dbReference type="NCBI Taxonomy" id="732165"/>
    <lineage>
        <taxon>Eukaryota</taxon>
        <taxon>Fungi</taxon>
        <taxon>Dikarya</taxon>
        <taxon>Basidiomycota</taxon>
        <taxon>Agaricomycotina</taxon>
        <taxon>Agaricomycetes</taxon>
        <taxon>Polyporales</taxon>
        <taxon>Polyporaceae</taxon>
        <taxon>Dichomitus</taxon>
    </lineage>
</organism>
<feature type="non-terminal residue" evidence="1">
    <location>
        <position position="1"/>
    </location>
</feature>
<dbReference type="RefSeq" id="XP_007367475.1">
    <property type="nucleotide sequence ID" value="XM_007367413.1"/>
</dbReference>
<protein>
    <submittedName>
        <fullName evidence="1">Uncharacterized protein</fullName>
    </submittedName>
</protein>
<accession>R7SV40</accession>
<dbReference type="Proteomes" id="UP000053319">
    <property type="component" value="Unassembled WGS sequence"/>
</dbReference>
<dbReference type="AlphaFoldDB" id="R7SV40"/>
<proteinExistence type="predicted"/>
<dbReference type="GeneID" id="18835701"/>
<evidence type="ECO:0000313" key="2">
    <source>
        <dbReference type="Proteomes" id="UP000053319"/>
    </source>
</evidence>
<sequence length="148" mass="16046">CRPPTPPLAPSTPINVPHGMFKFNQYASDVYTVPAYGSNTPYVPAGQNSASTSSASSVPWTPRTAAAPVFTLAQHDKRKVPLVHPQRCTCTRPGNVVPKAAVLLFACTRAFSAKRALLEDLCSADMMGRCMKASQYSFSRTILEISLW</sequence>
<dbReference type="EMBL" id="JH719421">
    <property type="protein sequence ID" value="EJF59763.1"/>
    <property type="molecule type" value="Genomic_DNA"/>
</dbReference>
<name>R7SV40_DICSQ</name>
<gene>
    <name evidence="1" type="ORF">DICSQDRAFT_138224</name>
</gene>
<reference evidence="1 2" key="1">
    <citation type="journal article" date="2012" name="Science">
        <title>The Paleozoic origin of enzymatic lignin decomposition reconstructed from 31 fungal genomes.</title>
        <authorList>
            <person name="Floudas D."/>
            <person name="Binder M."/>
            <person name="Riley R."/>
            <person name="Barry K."/>
            <person name="Blanchette R.A."/>
            <person name="Henrissat B."/>
            <person name="Martinez A.T."/>
            <person name="Otillar R."/>
            <person name="Spatafora J.W."/>
            <person name="Yadav J.S."/>
            <person name="Aerts A."/>
            <person name="Benoit I."/>
            <person name="Boyd A."/>
            <person name="Carlson A."/>
            <person name="Copeland A."/>
            <person name="Coutinho P.M."/>
            <person name="de Vries R.P."/>
            <person name="Ferreira P."/>
            <person name="Findley K."/>
            <person name="Foster B."/>
            <person name="Gaskell J."/>
            <person name="Glotzer D."/>
            <person name="Gorecki P."/>
            <person name="Heitman J."/>
            <person name="Hesse C."/>
            <person name="Hori C."/>
            <person name="Igarashi K."/>
            <person name="Jurgens J.A."/>
            <person name="Kallen N."/>
            <person name="Kersten P."/>
            <person name="Kohler A."/>
            <person name="Kuees U."/>
            <person name="Kumar T.K.A."/>
            <person name="Kuo A."/>
            <person name="LaButti K."/>
            <person name="Larrondo L.F."/>
            <person name="Lindquist E."/>
            <person name="Ling A."/>
            <person name="Lombard V."/>
            <person name="Lucas S."/>
            <person name="Lundell T."/>
            <person name="Martin R."/>
            <person name="McLaughlin D.J."/>
            <person name="Morgenstern I."/>
            <person name="Morin E."/>
            <person name="Murat C."/>
            <person name="Nagy L.G."/>
            <person name="Nolan M."/>
            <person name="Ohm R.A."/>
            <person name="Patyshakuliyeva A."/>
            <person name="Rokas A."/>
            <person name="Ruiz-Duenas F.J."/>
            <person name="Sabat G."/>
            <person name="Salamov A."/>
            <person name="Samejima M."/>
            <person name="Schmutz J."/>
            <person name="Slot J.C."/>
            <person name="St John F."/>
            <person name="Stenlid J."/>
            <person name="Sun H."/>
            <person name="Sun S."/>
            <person name="Syed K."/>
            <person name="Tsang A."/>
            <person name="Wiebenga A."/>
            <person name="Young D."/>
            <person name="Pisabarro A."/>
            <person name="Eastwood D.C."/>
            <person name="Martin F."/>
            <person name="Cullen D."/>
            <person name="Grigoriev I.V."/>
            <person name="Hibbett D.S."/>
        </authorList>
    </citation>
    <scope>NUCLEOTIDE SEQUENCE [LARGE SCALE GENOMIC DNA]</scope>
    <source>
        <strain evidence="1 2">LYAD-421 SS1</strain>
    </source>
</reference>
<dbReference type="KEGG" id="dsq:DICSQDRAFT_138224"/>
<evidence type="ECO:0000313" key="1">
    <source>
        <dbReference type="EMBL" id="EJF59763.1"/>
    </source>
</evidence>